<keyword evidence="1" id="KW-0808">Transferase</keyword>
<dbReference type="GO" id="GO:0005524">
    <property type="term" value="F:ATP binding"/>
    <property type="evidence" value="ECO:0007669"/>
    <property type="project" value="UniProtKB-KW"/>
</dbReference>
<keyword evidence="3" id="KW-0547">Nucleotide-binding</keyword>
<keyword evidence="1" id="KW-0418">Kinase</keyword>
<dbReference type="EMBL" id="WBOF01000001">
    <property type="protein sequence ID" value="MQS11195.1"/>
    <property type="molecule type" value="Genomic_DNA"/>
</dbReference>
<dbReference type="InterPro" id="IPR003594">
    <property type="entry name" value="HATPase_dom"/>
</dbReference>
<gene>
    <name evidence="3" type="ORF">F7Q99_02555</name>
</gene>
<evidence type="ECO:0000313" key="3">
    <source>
        <dbReference type="EMBL" id="MQS11195.1"/>
    </source>
</evidence>
<keyword evidence="4" id="KW-1185">Reference proteome</keyword>
<name>A0A6N7KKB0_9ACTN</name>
<dbReference type="InterPro" id="IPR036890">
    <property type="entry name" value="HATPase_C_sf"/>
</dbReference>
<dbReference type="CDD" id="cd16936">
    <property type="entry name" value="HATPase_RsbW-like"/>
    <property type="match status" value="1"/>
</dbReference>
<dbReference type="AlphaFoldDB" id="A0A6N7KKB0"/>
<organism evidence="3 4">
    <name type="scientific">Streptomyces kaniharaensis</name>
    <dbReference type="NCBI Taxonomy" id="212423"/>
    <lineage>
        <taxon>Bacteria</taxon>
        <taxon>Bacillati</taxon>
        <taxon>Actinomycetota</taxon>
        <taxon>Actinomycetes</taxon>
        <taxon>Kitasatosporales</taxon>
        <taxon>Streptomycetaceae</taxon>
        <taxon>Streptomyces</taxon>
    </lineage>
</organism>
<accession>A0A6N7KKB0</accession>
<dbReference type="PANTHER" id="PTHR35526:SF3">
    <property type="entry name" value="ANTI-SIGMA-F FACTOR RSBW"/>
    <property type="match status" value="1"/>
</dbReference>
<dbReference type="Gene3D" id="3.30.565.10">
    <property type="entry name" value="Histidine kinase-like ATPase, C-terminal domain"/>
    <property type="match status" value="1"/>
</dbReference>
<dbReference type="OrthoDB" id="3527613at2"/>
<feature type="domain" description="Histidine kinase/HSP90-like ATPase" evidence="2">
    <location>
        <begin position="25"/>
        <end position="133"/>
    </location>
</feature>
<evidence type="ECO:0000256" key="1">
    <source>
        <dbReference type="ARBA" id="ARBA00022527"/>
    </source>
</evidence>
<evidence type="ECO:0000313" key="4">
    <source>
        <dbReference type="Proteomes" id="UP000450000"/>
    </source>
</evidence>
<dbReference type="SUPFAM" id="SSF55874">
    <property type="entry name" value="ATPase domain of HSP90 chaperone/DNA topoisomerase II/histidine kinase"/>
    <property type="match status" value="1"/>
</dbReference>
<dbReference type="RefSeq" id="WP_153459883.1">
    <property type="nucleotide sequence ID" value="NZ_WBOF01000001.1"/>
</dbReference>
<dbReference type="Pfam" id="PF13581">
    <property type="entry name" value="HATPase_c_2"/>
    <property type="match status" value="1"/>
</dbReference>
<protein>
    <submittedName>
        <fullName evidence="3">ATP-binding protein</fullName>
    </submittedName>
</protein>
<sequence length="161" mass="17489">MSMVVSPLSVARFPVPLEWGVPPGVDAVPAARRLVVAIVREWGVPLSADALQEVEACASELIANALVHTKERCAVTVRRRAGRLRVEVADRCPELPRQERDDESTSGRGLLLVEALAHAWGWHPAGVGKVVWFEYLEASEAPCPTHGWGTARSLHSLCEVA</sequence>
<comment type="caution">
    <text evidence="3">The sequence shown here is derived from an EMBL/GenBank/DDBJ whole genome shotgun (WGS) entry which is preliminary data.</text>
</comment>
<dbReference type="InterPro" id="IPR050267">
    <property type="entry name" value="Anti-sigma-factor_SerPK"/>
</dbReference>
<keyword evidence="1" id="KW-0723">Serine/threonine-protein kinase</keyword>
<keyword evidence="3" id="KW-0067">ATP-binding</keyword>
<reference evidence="3 4" key="1">
    <citation type="submission" date="2019-09" db="EMBL/GenBank/DDBJ databases">
        <title>Genome Sequences of Streptomyces kaniharaensis ATCC 21070.</title>
        <authorList>
            <person name="Zhu W."/>
            <person name="De Crecy-Lagard V."/>
            <person name="Richards N.G."/>
        </authorList>
    </citation>
    <scope>NUCLEOTIDE SEQUENCE [LARGE SCALE GENOMIC DNA]</scope>
    <source>
        <strain evidence="3 4">SF-557</strain>
    </source>
</reference>
<proteinExistence type="predicted"/>
<dbReference type="Proteomes" id="UP000450000">
    <property type="component" value="Unassembled WGS sequence"/>
</dbReference>
<evidence type="ECO:0000259" key="2">
    <source>
        <dbReference type="Pfam" id="PF13581"/>
    </source>
</evidence>
<dbReference type="PANTHER" id="PTHR35526">
    <property type="entry name" value="ANTI-SIGMA-F FACTOR RSBW-RELATED"/>
    <property type="match status" value="1"/>
</dbReference>
<dbReference type="GO" id="GO:0004674">
    <property type="term" value="F:protein serine/threonine kinase activity"/>
    <property type="evidence" value="ECO:0007669"/>
    <property type="project" value="UniProtKB-KW"/>
</dbReference>